<organism evidence="1 2">
    <name type="scientific">Candidatus Nitrosocosmicus arcticus</name>
    <dbReference type="NCBI Taxonomy" id="2035267"/>
    <lineage>
        <taxon>Archaea</taxon>
        <taxon>Nitrososphaerota</taxon>
        <taxon>Nitrososphaeria</taxon>
        <taxon>Nitrososphaerales</taxon>
        <taxon>Nitrososphaeraceae</taxon>
        <taxon>Candidatus Nitrosocosmicus</taxon>
    </lineage>
</organism>
<gene>
    <name evidence="1" type="ORF">NARC_30108</name>
</gene>
<keyword evidence="2" id="KW-1185">Reference proteome</keyword>
<name>A0A557SXR3_9ARCH</name>
<dbReference type="Proteomes" id="UP000315289">
    <property type="component" value="Unassembled WGS sequence"/>
</dbReference>
<comment type="caution">
    <text evidence="1">The sequence shown here is derived from an EMBL/GenBank/DDBJ whole genome shotgun (WGS) entry which is preliminary data.</text>
</comment>
<dbReference type="AlphaFoldDB" id="A0A557SXR3"/>
<protein>
    <submittedName>
        <fullName evidence="1">Uncharacterized protein</fullName>
    </submittedName>
</protein>
<evidence type="ECO:0000313" key="2">
    <source>
        <dbReference type="Proteomes" id="UP000315289"/>
    </source>
</evidence>
<evidence type="ECO:0000313" key="1">
    <source>
        <dbReference type="EMBL" id="TVP41394.1"/>
    </source>
</evidence>
<proteinExistence type="predicted"/>
<dbReference type="EMBL" id="VOAH01000003">
    <property type="protein sequence ID" value="TVP41394.1"/>
    <property type="molecule type" value="Genomic_DNA"/>
</dbReference>
<sequence length="69" mass="8099">MKLLTKCHTGIFTQFKENNTLFANSFYRNLKLSGGIKYYICNLLVLGQKKKRSIPKFDAWYIYTNDLLA</sequence>
<reference evidence="1 2" key="1">
    <citation type="journal article" date="2019" name="Front. Microbiol.">
        <title>Ammonia Oxidation by the Arctic Terrestrial Thaumarchaeote Candidatus Nitrosocosmicus arcticus Is Stimulated by Increasing Temperatures.</title>
        <authorList>
            <person name="Alves R.J.E."/>
            <person name="Kerou M."/>
            <person name="Zappe A."/>
            <person name="Bittner R."/>
            <person name="Abby S.S."/>
            <person name="Schmidt H.A."/>
            <person name="Pfeifer K."/>
            <person name="Schleper C."/>
        </authorList>
    </citation>
    <scope>NUCLEOTIDE SEQUENCE [LARGE SCALE GENOMIC DNA]</scope>
    <source>
        <strain evidence="1 2">Kfb</strain>
    </source>
</reference>
<accession>A0A557SXR3</accession>